<evidence type="ECO:0000256" key="2">
    <source>
        <dbReference type="ARBA" id="ARBA00022741"/>
    </source>
</evidence>
<evidence type="ECO:0000256" key="3">
    <source>
        <dbReference type="ARBA" id="ARBA00022840"/>
    </source>
</evidence>
<dbReference type="SMART" id="SM00382">
    <property type="entry name" value="AAA"/>
    <property type="match status" value="3"/>
</dbReference>
<dbReference type="OrthoDB" id="9807790at2"/>
<dbReference type="PROSITE" id="PS50006">
    <property type="entry name" value="FHA_DOMAIN"/>
    <property type="match status" value="1"/>
</dbReference>
<dbReference type="InterPro" id="IPR002543">
    <property type="entry name" value="FtsK_dom"/>
</dbReference>
<feature type="domain" description="FHA" evidence="7">
    <location>
        <begin position="115"/>
        <end position="164"/>
    </location>
</feature>
<keyword evidence="6" id="KW-1133">Transmembrane helix</keyword>
<evidence type="ECO:0000256" key="5">
    <source>
        <dbReference type="SAM" id="MobiDB-lite"/>
    </source>
</evidence>
<evidence type="ECO:0000259" key="7">
    <source>
        <dbReference type="PROSITE" id="PS50006"/>
    </source>
</evidence>
<evidence type="ECO:0000313" key="9">
    <source>
        <dbReference type="EMBL" id="TQJ13824.1"/>
    </source>
</evidence>
<comment type="caution">
    <text evidence="9">The sequence shown here is derived from an EMBL/GenBank/DDBJ whole genome shotgun (WGS) entry which is preliminary data.</text>
</comment>
<evidence type="ECO:0000313" key="10">
    <source>
        <dbReference type="Proteomes" id="UP000320806"/>
    </source>
</evidence>
<evidence type="ECO:0000259" key="8">
    <source>
        <dbReference type="PROSITE" id="PS50901"/>
    </source>
</evidence>
<feature type="region of interest" description="Disordered" evidence="5">
    <location>
        <begin position="1355"/>
        <end position="1377"/>
    </location>
</feature>
<reference evidence="9 10" key="1">
    <citation type="submission" date="2019-06" db="EMBL/GenBank/DDBJ databases">
        <title>Sequencing the genomes of 1000 actinobacteria strains.</title>
        <authorList>
            <person name="Klenk H.-P."/>
        </authorList>
    </citation>
    <scope>NUCLEOTIDE SEQUENCE [LARGE SCALE GENOMIC DNA]</scope>
    <source>
        <strain evidence="9 10">DSM 19828</strain>
    </source>
</reference>
<feature type="domain" description="FtsK" evidence="8">
    <location>
        <begin position="935"/>
        <end position="1110"/>
    </location>
</feature>
<keyword evidence="2 4" id="KW-0547">Nucleotide-binding</keyword>
<organism evidence="9 10">
    <name type="scientific">Yimella lutea</name>
    <dbReference type="NCBI Taxonomy" id="587872"/>
    <lineage>
        <taxon>Bacteria</taxon>
        <taxon>Bacillati</taxon>
        <taxon>Actinomycetota</taxon>
        <taxon>Actinomycetes</taxon>
        <taxon>Micrococcales</taxon>
        <taxon>Dermacoccaceae</taxon>
        <taxon>Yimella</taxon>
    </lineage>
</organism>
<dbReference type="InterPro" id="IPR050206">
    <property type="entry name" value="FtsK/SpoIIIE/SftA"/>
</dbReference>
<dbReference type="PANTHER" id="PTHR22683:SF1">
    <property type="entry name" value="TYPE VII SECRETION SYSTEM PROTEIN ESSC"/>
    <property type="match status" value="1"/>
</dbReference>
<keyword evidence="3 4" id="KW-0067">ATP-binding</keyword>
<feature type="binding site" evidence="4">
    <location>
        <begin position="635"/>
        <end position="642"/>
    </location>
    <ligand>
        <name>ATP</name>
        <dbReference type="ChEBI" id="CHEBI:30616"/>
    </ligand>
</feature>
<protein>
    <submittedName>
        <fullName evidence="9">S-DNA-T family DNA segregation ATPase FtsK/SpoIIIE</fullName>
    </submittedName>
</protein>
<accession>A0A542EES6</accession>
<dbReference type="Gene3D" id="3.40.50.300">
    <property type="entry name" value="P-loop containing nucleotide triphosphate hydrolases"/>
    <property type="match status" value="3"/>
</dbReference>
<dbReference type="EMBL" id="VFMO01000001">
    <property type="protein sequence ID" value="TQJ13824.1"/>
    <property type="molecule type" value="Genomic_DNA"/>
</dbReference>
<evidence type="ECO:0000256" key="4">
    <source>
        <dbReference type="PROSITE-ProRule" id="PRU00289"/>
    </source>
</evidence>
<feature type="domain" description="FtsK" evidence="8">
    <location>
        <begin position="617"/>
        <end position="805"/>
    </location>
</feature>
<dbReference type="PROSITE" id="PS50901">
    <property type="entry name" value="FTSK"/>
    <property type="match status" value="2"/>
</dbReference>
<dbReference type="Gene3D" id="2.60.200.20">
    <property type="match status" value="1"/>
</dbReference>
<evidence type="ECO:0000256" key="6">
    <source>
        <dbReference type="SAM" id="Phobius"/>
    </source>
</evidence>
<feature type="binding site" evidence="4">
    <location>
        <begin position="953"/>
        <end position="960"/>
    </location>
    <ligand>
        <name>ATP</name>
        <dbReference type="ChEBI" id="CHEBI:30616"/>
    </ligand>
</feature>
<dbReference type="GO" id="GO:0003677">
    <property type="term" value="F:DNA binding"/>
    <property type="evidence" value="ECO:0007669"/>
    <property type="project" value="InterPro"/>
</dbReference>
<dbReference type="GO" id="GO:0005524">
    <property type="term" value="F:ATP binding"/>
    <property type="evidence" value="ECO:0007669"/>
    <property type="project" value="UniProtKB-UniRule"/>
</dbReference>
<feature type="region of interest" description="Disordered" evidence="5">
    <location>
        <begin position="184"/>
        <end position="228"/>
    </location>
</feature>
<evidence type="ECO:0000256" key="1">
    <source>
        <dbReference type="ARBA" id="ARBA00022553"/>
    </source>
</evidence>
<dbReference type="Proteomes" id="UP000320806">
    <property type="component" value="Unassembled WGS sequence"/>
</dbReference>
<keyword evidence="6" id="KW-0812">Transmembrane</keyword>
<dbReference type="InterPro" id="IPR000253">
    <property type="entry name" value="FHA_dom"/>
</dbReference>
<dbReference type="SUPFAM" id="SSF49879">
    <property type="entry name" value="SMAD/FHA domain"/>
    <property type="match status" value="1"/>
</dbReference>
<dbReference type="InterPro" id="IPR027417">
    <property type="entry name" value="P-loop_NTPase"/>
</dbReference>
<dbReference type="RefSeq" id="WP_141927806.1">
    <property type="nucleotide sequence ID" value="NZ_BAABCI010000002.1"/>
</dbReference>
<dbReference type="InterPro" id="IPR008984">
    <property type="entry name" value="SMAD_FHA_dom_sf"/>
</dbReference>
<dbReference type="PANTHER" id="PTHR22683">
    <property type="entry name" value="SPORULATION PROTEIN RELATED"/>
    <property type="match status" value="1"/>
</dbReference>
<dbReference type="InterPro" id="IPR003593">
    <property type="entry name" value="AAA+_ATPase"/>
</dbReference>
<keyword evidence="10" id="KW-1185">Reference proteome</keyword>
<proteinExistence type="predicted"/>
<name>A0A542EES6_9MICO</name>
<dbReference type="SUPFAM" id="SSF52540">
    <property type="entry name" value="P-loop containing nucleoside triphosphate hydrolases"/>
    <property type="match status" value="3"/>
</dbReference>
<dbReference type="SMART" id="SM00240">
    <property type="entry name" value="FHA"/>
    <property type="match status" value="1"/>
</dbReference>
<dbReference type="Pfam" id="PF00498">
    <property type="entry name" value="FHA"/>
    <property type="match status" value="1"/>
</dbReference>
<dbReference type="CDD" id="cd00060">
    <property type="entry name" value="FHA"/>
    <property type="match status" value="1"/>
</dbReference>
<keyword evidence="6" id="KW-0472">Membrane</keyword>
<gene>
    <name evidence="9" type="ORF">FB459_1259</name>
</gene>
<dbReference type="Pfam" id="PF01580">
    <property type="entry name" value="FtsK_SpoIIIE"/>
    <property type="match status" value="2"/>
</dbReference>
<sequence length="1377" mass="148291">MAHLQRAESSSIRRIELALSIVGAESTVHDVRIAAAPDSTWAEVRTAMISSGCPVPSRVWIGRDELTDDLLIGHIAHGSVLSFRPTAATPHGLLALECIHGPQVGARRWLDRRPLTIGRVEPAVFPLDDPDVSRLHCAVALDAGRVTVHDLDSTNGTQIGGRKIGAVASGSELRVGDELRVGNSTLTLSAPPAGRRPVQDARVPVRRPPTRSAPPPQVRLSAPTRPRRPDRRTMPWIVILLPLVIGVGLAWWMKTMMFLALALFSPVLMLAQHLSDKRDGRRSRGRDIDDYNKALQRHRERVARTLLAEHAIRIRALPGLSDAFRTIETLDRRLWHRHPAEYGYLHWRIGRGTIASGLTVVRESAEDERVPLPDAPVTVDLAAHRVVGVAGHDHRRAFESLLVQAVAWHSPAHLRIAVVSHRRLDETELGWLPHLRPVLDRPAALFDLDHPDALADFVRGLPVCSPDDRSQDPPSLLLILLDAEFTCAAKALTEIIGDPKRHRCSVVAFGESETELPDRAHPIVRLHSSTRTTVLADDVTDCVPDLPATGLLDRSARLLAPAHDISSIDVNGTPPTQVGLDEVWRSHLGTDLLDIAALQSNWPRRPVMSVLLGATASGPAVTDLVVDGPHALLAGTTGAGKSELLQTLIASLAAANRPDALNFVLIDYKGGAAFRECAALPHTVGLVTDLDGHLTERALVSLQAELQRRERLLAAAGAKDLDDYHRDPSAPTIARLCLIIDEFRVLAEELPGFVDGLVRLATVGRSLGVHLVLATQRPAGIVSADIRANVNLRIALRVRDDGDSQDVIDTMDAARIPASSPGRGYLRCGGGESQLFQSARVTVPALRRDSISVGEFGRPTQHCGTADESILTRLAPLLKDCAEHLRITASPPPWLPPLPEAVTRRTLDGRDSVTVYGAESAGYRFGLADRPHRQDQPAMVWSPPTDQHLAIVGGPRSGRSTAVRTLLAEALSQDDAPHVYVLDLGRSLADMGSHSRVGAVVSPDEPSRVERVLEYVTNEIAGRRRHPERGRQRLILVIDGWDVLDDLADDAALFRLMDLATTILRDGSSADVHVLATGGRGLLTSRSLSLFRSQIALAMADKDDLATIGVPRDCIPSDMPPGRGLTVPDGTELQITLPAELPACSVPTGIHRIDAVPTAVPVTGLAPSQGIAVGAGTEGTVALPLGRLDDLVAIIAGPPRSGRTTTLLTVAEQLHGRPTCWISTDTRADLPDDVFQPEDGTQLAEWLARDPTGLLLIDDVCALVDSEIEESLARYAAKASSTGAVVVASGDIDQLSGNYRGLVGELRRRGTGVLLMPSRTDGELFGLRCPKLDRPRPGNGFLVHRGELTELQVAQVAAPARSSPDGPGDESSFTESG</sequence>
<keyword evidence="1" id="KW-0597">Phosphoprotein</keyword>
<dbReference type="CDD" id="cd01127">
    <property type="entry name" value="TrwB_TraG_TraD_VirD4"/>
    <property type="match status" value="1"/>
</dbReference>
<feature type="transmembrane region" description="Helical" evidence="6">
    <location>
        <begin position="234"/>
        <end position="252"/>
    </location>
</feature>